<dbReference type="RefSeq" id="WP_086568099.1">
    <property type="nucleotide sequence ID" value="NZ_NGFP01000009.1"/>
</dbReference>
<organism evidence="1 2">
    <name type="scientific">Streptosporangium minutum</name>
    <dbReference type="NCBI Taxonomy" id="569862"/>
    <lineage>
        <taxon>Bacteria</taxon>
        <taxon>Bacillati</taxon>
        <taxon>Actinomycetota</taxon>
        <taxon>Actinomycetes</taxon>
        <taxon>Streptosporangiales</taxon>
        <taxon>Streptosporangiaceae</taxon>
        <taxon>Streptosporangium</taxon>
    </lineage>
</organism>
<keyword evidence="2" id="KW-1185">Reference proteome</keyword>
<dbReference type="EMBL" id="NGFP01000009">
    <property type="protein sequence ID" value="OUC99330.1"/>
    <property type="molecule type" value="Genomic_DNA"/>
</dbReference>
<evidence type="ECO:0000313" key="2">
    <source>
        <dbReference type="Proteomes" id="UP000194761"/>
    </source>
</evidence>
<protein>
    <submittedName>
        <fullName evidence="1">Uncharacterized protein</fullName>
    </submittedName>
</protein>
<reference evidence="1 2" key="1">
    <citation type="submission" date="2017-05" db="EMBL/GenBank/DDBJ databases">
        <title>Biotechnological potential of actinobacteria isolated from South African environments.</title>
        <authorList>
            <person name="Le Roes-Hill M."/>
            <person name="Prins A."/>
            <person name="Durrell K.A."/>
        </authorList>
    </citation>
    <scope>NUCLEOTIDE SEQUENCE [LARGE SCALE GENOMIC DNA]</scope>
    <source>
        <strain evidence="1">M26</strain>
    </source>
</reference>
<name>A0A243RVW4_9ACTN</name>
<sequence length="137" mass="14516">MAARTAKLHLTPGFLGSTVEVDGQKLTGIRALDLHTAVNELPTITLDLIIREVDVDGEAIVTVPDKTHAALVALGWTPPAEPAPGEPAEIATLPVEVGPRQCCPYGGHAVNDMCRHADGRPVLLSEAAEIRARYPLD</sequence>
<accession>A0A243RVW4</accession>
<dbReference type="AlphaFoldDB" id="A0A243RVW4"/>
<gene>
    <name evidence="1" type="ORF">CA984_03735</name>
</gene>
<comment type="caution">
    <text evidence="1">The sequence shown here is derived from an EMBL/GenBank/DDBJ whole genome shotgun (WGS) entry which is preliminary data.</text>
</comment>
<evidence type="ECO:0000313" key="1">
    <source>
        <dbReference type="EMBL" id="OUC99330.1"/>
    </source>
</evidence>
<proteinExistence type="predicted"/>
<dbReference type="Proteomes" id="UP000194761">
    <property type="component" value="Unassembled WGS sequence"/>
</dbReference>